<reference evidence="2 3" key="1">
    <citation type="submission" date="2018-03" db="EMBL/GenBank/DDBJ databases">
        <title>Genomic Encyclopedia of Archaeal and Bacterial Type Strains, Phase II (KMG-II): from individual species to whole genera.</title>
        <authorList>
            <person name="Goeker M."/>
        </authorList>
    </citation>
    <scope>NUCLEOTIDE SEQUENCE [LARGE SCALE GENOMIC DNA]</scope>
    <source>
        <strain evidence="2 3">DSM 28229</strain>
    </source>
</reference>
<proteinExistence type="predicted"/>
<organism evidence="2 3">
    <name type="scientific">Sediminitomix flava</name>
    <dbReference type="NCBI Taxonomy" id="379075"/>
    <lineage>
        <taxon>Bacteria</taxon>
        <taxon>Pseudomonadati</taxon>
        <taxon>Bacteroidota</taxon>
        <taxon>Cytophagia</taxon>
        <taxon>Cytophagales</taxon>
        <taxon>Flammeovirgaceae</taxon>
        <taxon>Sediminitomix</taxon>
    </lineage>
</organism>
<dbReference type="PANTHER" id="PTHR13369">
    <property type="match status" value="1"/>
</dbReference>
<dbReference type="InterPro" id="IPR029063">
    <property type="entry name" value="SAM-dependent_MTases_sf"/>
</dbReference>
<evidence type="ECO:0000313" key="2">
    <source>
        <dbReference type="EMBL" id="PWJ34206.1"/>
    </source>
</evidence>
<feature type="domain" description="Methyltransferase" evidence="1">
    <location>
        <begin position="158"/>
        <end position="294"/>
    </location>
</feature>
<protein>
    <submittedName>
        <fullName evidence="2">Methyltransferase family protein</fullName>
    </submittedName>
</protein>
<dbReference type="OrthoDB" id="5502211at2"/>
<gene>
    <name evidence="2" type="ORF">BC781_111116</name>
</gene>
<dbReference type="GO" id="GO:0032259">
    <property type="term" value="P:methylation"/>
    <property type="evidence" value="ECO:0007669"/>
    <property type="project" value="UniProtKB-KW"/>
</dbReference>
<sequence length="397" mass="45277">MSTDKLEQFIQFLQDSLQQSTFVELKLANKRDKESDLRTLTAKVVKIKKGTCLSFVYRHETKDITKNFLFEEAVTLIHEHLKTDFYQADLKTTSADYFLNINNKNVAKLKTKQATKKEAPKQSHDKQKHRFIKAEGNVYLKELGVVTADDKVKNSRQDKYRQINKYVEIIDGILKSVKFDGRFNVVDMGAGKGYLTFALYDYLTNVVNREANVIGVELRQNLVEYCNSIAEKAGFEHLSFQEGTIQEATLEAIDVLIALHACDTATDDSIYRGIKANSKVIICAPCCHKQVRKQLCPTDDLSEITQFGILKERQAELLTDGIRALILEAYGYKTKVFEFISTEHTPKNVLVVGVKQKDLSEPDPEVIKKIENIKQTHGLKYHYLQEILDKGLDVVLD</sequence>
<dbReference type="EMBL" id="QGDO01000011">
    <property type="protein sequence ID" value="PWJ34206.1"/>
    <property type="molecule type" value="Genomic_DNA"/>
</dbReference>
<dbReference type="PANTHER" id="PTHR13369:SF3">
    <property type="entry name" value="METHYLTRANSFERASE DOMAIN-CONTAINING PROTEIN"/>
    <property type="match status" value="1"/>
</dbReference>
<dbReference type="Gene3D" id="3.40.50.150">
    <property type="entry name" value="Vaccinia Virus protein VP39"/>
    <property type="match status" value="1"/>
</dbReference>
<dbReference type="GO" id="GO:0005737">
    <property type="term" value="C:cytoplasm"/>
    <property type="evidence" value="ECO:0007669"/>
    <property type="project" value="TreeGrafter"/>
</dbReference>
<accession>A0A315YXA6</accession>
<dbReference type="CDD" id="cd02440">
    <property type="entry name" value="AdoMet_MTases"/>
    <property type="match status" value="1"/>
</dbReference>
<dbReference type="RefSeq" id="WP_109623071.1">
    <property type="nucleotide sequence ID" value="NZ_QGDO01000011.1"/>
</dbReference>
<comment type="caution">
    <text evidence="2">The sequence shown here is derived from an EMBL/GenBank/DDBJ whole genome shotgun (WGS) entry which is preliminary data.</text>
</comment>
<dbReference type="Proteomes" id="UP000245535">
    <property type="component" value="Unassembled WGS sequence"/>
</dbReference>
<dbReference type="Pfam" id="PF13679">
    <property type="entry name" value="Methyltransf_32"/>
    <property type="match status" value="1"/>
</dbReference>
<keyword evidence="2" id="KW-0808">Transferase</keyword>
<dbReference type="AlphaFoldDB" id="A0A315YXA6"/>
<keyword evidence="3" id="KW-1185">Reference proteome</keyword>
<evidence type="ECO:0000313" key="3">
    <source>
        <dbReference type="Proteomes" id="UP000245535"/>
    </source>
</evidence>
<evidence type="ECO:0000259" key="1">
    <source>
        <dbReference type="Pfam" id="PF13679"/>
    </source>
</evidence>
<keyword evidence="2" id="KW-0489">Methyltransferase</keyword>
<dbReference type="SUPFAM" id="SSF53335">
    <property type="entry name" value="S-adenosyl-L-methionine-dependent methyltransferases"/>
    <property type="match status" value="1"/>
</dbReference>
<dbReference type="GO" id="GO:0008168">
    <property type="term" value="F:methyltransferase activity"/>
    <property type="evidence" value="ECO:0007669"/>
    <property type="project" value="UniProtKB-KW"/>
</dbReference>
<name>A0A315YXA6_SEDFL</name>
<dbReference type="InterPro" id="IPR025714">
    <property type="entry name" value="Methyltranfer_dom"/>
</dbReference>